<feature type="transmembrane region" description="Helical" evidence="11">
    <location>
        <begin position="59"/>
        <end position="81"/>
    </location>
</feature>
<geneLocation type="mitochondrion" evidence="12"/>
<accession>A0AA51NH60</accession>
<keyword evidence="6 11" id="KW-1133">Transmembrane helix</keyword>
<evidence type="ECO:0000313" key="12">
    <source>
        <dbReference type="EMBL" id="WMQ52318.1"/>
    </source>
</evidence>
<comment type="similarity">
    <text evidence="2">Belongs to the complex I subunit 4L family.</text>
</comment>
<proteinExistence type="inferred from homology"/>
<dbReference type="GO" id="GO:0008137">
    <property type="term" value="F:NADH dehydrogenase (ubiquinone) activity"/>
    <property type="evidence" value="ECO:0007669"/>
    <property type="project" value="UniProtKB-EC"/>
</dbReference>
<dbReference type="GO" id="GO:0016020">
    <property type="term" value="C:membrane"/>
    <property type="evidence" value="ECO:0007669"/>
    <property type="project" value="UniProtKB-SubCell"/>
</dbReference>
<evidence type="ECO:0000256" key="1">
    <source>
        <dbReference type="ARBA" id="ARBA00004141"/>
    </source>
</evidence>
<name>A0AA51NH60_9CUCU</name>
<feature type="transmembrane region" description="Helical" evidence="11">
    <location>
        <begin position="29"/>
        <end position="53"/>
    </location>
</feature>
<comment type="subcellular location">
    <subcellularLocation>
        <location evidence="1">Membrane</location>
        <topology evidence="1">Multi-pass membrane protein</topology>
    </subcellularLocation>
</comment>
<evidence type="ECO:0000256" key="10">
    <source>
        <dbReference type="ARBA" id="ARBA00049551"/>
    </source>
</evidence>
<keyword evidence="8 11" id="KW-0472">Membrane</keyword>
<dbReference type="AlphaFoldDB" id="A0AA51NH60"/>
<protein>
    <recommendedName>
        <fullName evidence="3">NADH-ubiquinone oxidoreductase chain 4L</fullName>
    </recommendedName>
    <alternativeName>
        <fullName evidence="9">NADH dehydrogenase subunit 4L</fullName>
    </alternativeName>
</protein>
<organism evidence="12">
    <name type="scientific">Homorosoma asperum</name>
    <dbReference type="NCBI Taxonomy" id="3058427"/>
    <lineage>
        <taxon>Eukaryota</taxon>
        <taxon>Metazoa</taxon>
        <taxon>Ecdysozoa</taxon>
        <taxon>Arthropoda</taxon>
        <taxon>Hexapoda</taxon>
        <taxon>Insecta</taxon>
        <taxon>Pterygota</taxon>
        <taxon>Neoptera</taxon>
        <taxon>Endopterygota</taxon>
        <taxon>Coleoptera</taxon>
        <taxon>Polyphaga</taxon>
        <taxon>Cucujiformia</taxon>
        <taxon>Curculionidae</taxon>
        <taxon>Ceutorhynchinae</taxon>
        <taxon>Homorosoma</taxon>
    </lineage>
</organism>
<comment type="catalytic activity">
    <reaction evidence="10">
        <text>a ubiquinone + NADH + 5 H(+)(in) = a ubiquinol + NAD(+) + 4 H(+)(out)</text>
        <dbReference type="Rhea" id="RHEA:29091"/>
        <dbReference type="Rhea" id="RHEA-COMP:9565"/>
        <dbReference type="Rhea" id="RHEA-COMP:9566"/>
        <dbReference type="ChEBI" id="CHEBI:15378"/>
        <dbReference type="ChEBI" id="CHEBI:16389"/>
        <dbReference type="ChEBI" id="CHEBI:17976"/>
        <dbReference type="ChEBI" id="CHEBI:57540"/>
        <dbReference type="ChEBI" id="CHEBI:57945"/>
        <dbReference type="EC" id="7.1.1.2"/>
    </reaction>
</comment>
<keyword evidence="4 11" id="KW-0812">Transmembrane</keyword>
<dbReference type="InterPro" id="IPR039428">
    <property type="entry name" value="NUOK/Mnh_C1-like"/>
</dbReference>
<evidence type="ECO:0000256" key="6">
    <source>
        <dbReference type="ARBA" id="ARBA00022989"/>
    </source>
</evidence>
<feature type="transmembrane region" description="Helical" evidence="11">
    <location>
        <begin position="6"/>
        <end position="22"/>
    </location>
</feature>
<sequence length="96" mass="11454">MTMYYIIPFILLFFSSLIVYVLKYKHFLLMLLSLESMVLSLFMLLFIYLSLYMNEFLMLMFYLSLSVCESALGLSLLVLIIRTYGNDKILMFDNLW</sequence>
<dbReference type="Pfam" id="PF00420">
    <property type="entry name" value="Oxidored_q2"/>
    <property type="match status" value="1"/>
</dbReference>
<dbReference type="EMBL" id="OR255927">
    <property type="protein sequence ID" value="WMQ52318.1"/>
    <property type="molecule type" value="Genomic_DNA"/>
</dbReference>
<evidence type="ECO:0000256" key="9">
    <source>
        <dbReference type="ARBA" id="ARBA00031586"/>
    </source>
</evidence>
<evidence type="ECO:0000256" key="7">
    <source>
        <dbReference type="ARBA" id="ARBA00023027"/>
    </source>
</evidence>
<reference evidence="12" key="1">
    <citation type="submission" date="2023-07" db="EMBL/GenBank/DDBJ databases">
        <authorList>
            <person name="Li X."/>
        </authorList>
    </citation>
    <scope>NUCLEOTIDE SEQUENCE</scope>
    <source>
        <tissue evidence="12">China</tissue>
    </source>
</reference>
<keyword evidence="12" id="KW-0496">Mitochondrion</keyword>
<evidence type="ECO:0000256" key="5">
    <source>
        <dbReference type="ARBA" id="ARBA00022967"/>
    </source>
</evidence>
<evidence type="ECO:0000256" key="4">
    <source>
        <dbReference type="ARBA" id="ARBA00022692"/>
    </source>
</evidence>
<evidence type="ECO:0000256" key="11">
    <source>
        <dbReference type="SAM" id="Phobius"/>
    </source>
</evidence>
<evidence type="ECO:0000256" key="2">
    <source>
        <dbReference type="ARBA" id="ARBA00010519"/>
    </source>
</evidence>
<gene>
    <name evidence="12" type="primary">ND4L</name>
</gene>
<dbReference type="Gene3D" id="1.10.287.3510">
    <property type="match status" value="1"/>
</dbReference>
<keyword evidence="7" id="KW-0520">NAD</keyword>
<keyword evidence="5" id="KW-1278">Translocase</keyword>
<evidence type="ECO:0000256" key="3">
    <source>
        <dbReference type="ARBA" id="ARBA00016612"/>
    </source>
</evidence>
<evidence type="ECO:0000256" key="8">
    <source>
        <dbReference type="ARBA" id="ARBA00023136"/>
    </source>
</evidence>